<dbReference type="PANTHER" id="PTHR32285">
    <property type="entry name" value="PROTEIN TRICHOME BIREFRINGENCE-LIKE 9-RELATED"/>
    <property type="match status" value="1"/>
</dbReference>
<organism evidence="9 10">
    <name type="scientific">Papaver nudicaule</name>
    <name type="common">Iceland poppy</name>
    <dbReference type="NCBI Taxonomy" id="74823"/>
    <lineage>
        <taxon>Eukaryota</taxon>
        <taxon>Viridiplantae</taxon>
        <taxon>Streptophyta</taxon>
        <taxon>Embryophyta</taxon>
        <taxon>Tracheophyta</taxon>
        <taxon>Spermatophyta</taxon>
        <taxon>Magnoliopsida</taxon>
        <taxon>Ranunculales</taxon>
        <taxon>Papaveraceae</taxon>
        <taxon>Papaveroideae</taxon>
        <taxon>Papaver</taxon>
    </lineage>
</organism>
<dbReference type="Pfam" id="PF13839">
    <property type="entry name" value="PC-Esterase"/>
    <property type="match status" value="1"/>
</dbReference>
<evidence type="ECO:0000256" key="4">
    <source>
        <dbReference type="ARBA" id="ARBA00022968"/>
    </source>
</evidence>
<evidence type="ECO:0000256" key="5">
    <source>
        <dbReference type="ARBA" id="ARBA00022989"/>
    </source>
</evidence>
<dbReference type="GO" id="GO:0005794">
    <property type="term" value="C:Golgi apparatus"/>
    <property type="evidence" value="ECO:0007669"/>
    <property type="project" value="TreeGrafter"/>
</dbReference>
<feature type="non-terminal residue" evidence="9">
    <location>
        <position position="1"/>
    </location>
</feature>
<evidence type="ECO:0000259" key="8">
    <source>
        <dbReference type="Pfam" id="PF14416"/>
    </source>
</evidence>
<keyword evidence="5" id="KW-1133">Transmembrane helix</keyword>
<reference evidence="9" key="1">
    <citation type="submission" date="2022-03" db="EMBL/GenBank/DDBJ databases">
        <title>A functionally conserved STORR gene fusion in Papaver species that diverged 16.8 million years ago.</title>
        <authorList>
            <person name="Catania T."/>
        </authorList>
    </citation>
    <scope>NUCLEOTIDE SEQUENCE</scope>
    <source>
        <strain evidence="9">S-191538</strain>
    </source>
</reference>
<dbReference type="GO" id="GO:0016413">
    <property type="term" value="F:O-acetyltransferase activity"/>
    <property type="evidence" value="ECO:0007669"/>
    <property type="project" value="InterPro"/>
</dbReference>
<dbReference type="AlphaFoldDB" id="A0AA41V8M3"/>
<sequence length="129" mass="15039">MVNPFAETGGKSSSDSCDLFSGKWVFDNTSYPLYDESKCPYMSDQLACHKHGRSDLMYQNWRWQPHNCNLKRWNATEIWEKLRNKRLMYVGDSLNRGQWISMLCLLSSVIPEDKRTITPNAPLTIFRAV</sequence>
<gene>
    <name evidence="9" type="ORF">MKW94_016231</name>
</gene>
<feature type="domain" description="Trichome birefringence-like C-terminal" evidence="7">
    <location>
        <begin position="71"/>
        <end position="121"/>
    </location>
</feature>
<dbReference type="InterPro" id="IPR026057">
    <property type="entry name" value="TBL_C"/>
</dbReference>
<evidence type="ECO:0000313" key="10">
    <source>
        <dbReference type="Proteomes" id="UP001177140"/>
    </source>
</evidence>
<comment type="caution">
    <text evidence="9">The sequence shown here is derived from an EMBL/GenBank/DDBJ whole genome shotgun (WGS) entry which is preliminary data.</text>
</comment>
<comment type="similarity">
    <text evidence="2">Belongs to the PC-esterase family. TBL subfamily.</text>
</comment>
<dbReference type="InterPro" id="IPR025846">
    <property type="entry name" value="TBL_N"/>
</dbReference>
<dbReference type="Proteomes" id="UP001177140">
    <property type="component" value="Unassembled WGS sequence"/>
</dbReference>
<keyword evidence="6" id="KW-0472">Membrane</keyword>
<name>A0AA41V8M3_PAPNU</name>
<accession>A0AA41V8M3</accession>
<keyword evidence="3" id="KW-0812">Transmembrane</keyword>
<evidence type="ECO:0008006" key="11">
    <source>
        <dbReference type="Google" id="ProtNLM"/>
    </source>
</evidence>
<proteinExistence type="inferred from homology"/>
<evidence type="ECO:0000313" key="9">
    <source>
        <dbReference type="EMBL" id="MCL7036497.1"/>
    </source>
</evidence>
<protein>
    <recommendedName>
        <fullName evidence="11">Trichome birefringence-like N-terminal domain-containing protein</fullName>
    </recommendedName>
</protein>
<dbReference type="GO" id="GO:0016020">
    <property type="term" value="C:membrane"/>
    <property type="evidence" value="ECO:0007669"/>
    <property type="project" value="UniProtKB-SubCell"/>
</dbReference>
<evidence type="ECO:0000256" key="1">
    <source>
        <dbReference type="ARBA" id="ARBA00004167"/>
    </source>
</evidence>
<comment type="subcellular location">
    <subcellularLocation>
        <location evidence="1">Membrane</location>
        <topology evidence="1">Single-pass membrane protein</topology>
    </subcellularLocation>
</comment>
<evidence type="ECO:0000256" key="6">
    <source>
        <dbReference type="ARBA" id="ARBA00023136"/>
    </source>
</evidence>
<evidence type="ECO:0000256" key="3">
    <source>
        <dbReference type="ARBA" id="ARBA00022692"/>
    </source>
</evidence>
<dbReference type="InterPro" id="IPR029962">
    <property type="entry name" value="TBL"/>
</dbReference>
<dbReference type="PANTHER" id="PTHR32285:SF202">
    <property type="entry name" value="PROTEIN TRICHOME BIREFRINGENCE-LIKE 35"/>
    <property type="match status" value="1"/>
</dbReference>
<feature type="domain" description="Trichome birefringence-like N-terminal" evidence="8">
    <location>
        <begin position="16"/>
        <end position="69"/>
    </location>
</feature>
<keyword evidence="4" id="KW-0735">Signal-anchor</keyword>
<keyword evidence="10" id="KW-1185">Reference proteome</keyword>
<dbReference type="EMBL" id="JAJJMA010168641">
    <property type="protein sequence ID" value="MCL7036497.1"/>
    <property type="molecule type" value="Genomic_DNA"/>
</dbReference>
<evidence type="ECO:0000259" key="7">
    <source>
        <dbReference type="Pfam" id="PF13839"/>
    </source>
</evidence>
<evidence type="ECO:0000256" key="2">
    <source>
        <dbReference type="ARBA" id="ARBA00007727"/>
    </source>
</evidence>
<dbReference type="Pfam" id="PF14416">
    <property type="entry name" value="PMR5N"/>
    <property type="match status" value="1"/>
</dbReference>